<proteinExistence type="predicted"/>
<sequence length="326" mass="35902">MEKISEASPIKAGVEEGKDILCFVHNVSPVKQSQKTAYFTAQLQTSNDLVRAVSFSPKRRSELCKYENAKSPVKVSKFKMSARKGYGNDVIINNYTSVTPASSESITFKYQPMVTSAVATISSLQNLSLEQLVSVHAKVLELSSVKVLHTAHGPLKKQEGVLVDETSSINIILWESEVEKLEEGQTYILSNLRLKESHGEKYVNTPKTGEFKFEAGEELKDLAEADSLPLEIISTISADIVGIASITKSLSCMGCKGKVVAEDDFLGVCSTCKMKQKIFMLSSKLVCKHSCTKQRRFLQEYSYSCIQCTIPEANKPDKLASKSSTC</sequence>
<gene>
    <name evidence="1" type="ORF">PACLA_8A055284</name>
</gene>
<dbReference type="Gene3D" id="2.40.50.140">
    <property type="entry name" value="Nucleic acid-binding proteins"/>
    <property type="match status" value="1"/>
</dbReference>
<dbReference type="SUPFAM" id="SSF50249">
    <property type="entry name" value="Nucleic acid-binding proteins"/>
    <property type="match status" value="1"/>
</dbReference>
<name>A0A6S7HHF7_PARCT</name>
<evidence type="ECO:0000313" key="2">
    <source>
        <dbReference type="Proteomes" id="UP001152795"/>
    </source>
</evidence>
<evidence type="ECO:0000313" key="1">
    <source>
        <dbReference type="EMBL" id="CAB4003729.1"/>
    </source>
</evidence>
<reference evidence="1" key="1">
    <citation type="submission" date="2020-04" db="EMBL/GenBank/DDBJ databases">
        <authorList>
            <person name="Alioto T."/>
            <person name="Alioto T."/>
            <person name="Gomez Garrido J."/>
        </authorList>
    </citation>
    <scope>NUCLEOTIDE SEQUENCE</scope>
    <source>
        <strain evidence="1">A484AB</strain>
    </source>
</reference>
<accession>A0A6S7HHF7</accession>
<dbReference type="OrthoDB" id="5953692at2759"/>
<dbReference type="Proteomes" id="UP001152795">
    <property type="component" value="Unassembled WGS sequence"/>
</dbReference>
<dbReference type="AlphaFoldDB" id="A0A6S7HHF7"/>
<dbReference type="InterPro" id="IPR012340">
    <property type="entry name" value="NA-bd_OB-fold"/>
</dbReference>
<dbReference type="EMBL" id="CACRXK020004708">
    <property type="protein sequence ID" value="CAB4003729.1"/>
    <property type="molecule type" value="Genomic_DNA"/>
</dbReference>
<protein>
    <submittedName>
        <fullName evidence="1">Uncharacterized protein</fullName>
    </submittedName>
</protein>
<comment type="caution">
    <text evidence="1">The sequence shown here is derived from an EMBL/GenBank/DDBJ whole genome shotgun (WGS) entry which is preliminary data.</text>
</comment>
<keyword evidence="2" id="KW-1185">Reference proteome</keyword>
<organism evidence="1 2">
    <name type="scientific">Paramuricea clavata</name>
    <name type="common">Red gorgonian</name>
    <name type="synonym">Violescent sea-whip</name>
    <dbReference type="NCBI Taxonomy" id="317549"/>
    <lineage>
        <taxon>Eukaryota</taxon>
        <taxon>Metazoa</taxon>
        <taxon>Cnidaria</taxon>
        <taxon>Anthozoa</taxon>
        <taxon>Octocorallia</taxon>
        <taxon>Malacalcyonacea</taxon>
        <taxon>Plexauridae</taxon>
        <taxon>Paramuricea</taxon>
    </lineage>
</organism>